<dbReference type="InterPro" id="IPR036191">
    <property type="entry name" value="RRF_sf"/>
</dbReference>
<evidence type="ECO:0000256" key="2">
    <source>
        <dbReference type="ARBA" id="ARBA00004496"/>
    </source>
</evidence>
<keyword evidence="11" id="KW-1185">Reference proteome</keyword>
<gene>
    <name evidence="10" type="ORF">Bathy08g00760</name>
</gene>
<dbReference type="Gene3D" id="1.10.132.20">
    <property type="entry name" value="Ribosome-recycling factor"/>
    <property type="match status" value="1"/>
</dbReference>
<evidence type="ECO:0000256" key="7">
    <source>
        <dbReference type="ARBA" id="ARBA00032397"/>
    </source>
</evidence>
<evidence type="ECO:0000259" key="9">
    <source>
        <dbReference type="Pfam" id="PF01765"/>
    </source>
</evidence>
<feature type="compositionally biased region" description="Low complexity" evidence="8">
    <location>
        <begin position="30"/>
        <end position="49"/>
    </location>
</feature>
<dbReference type="GO" id="GO:0043023">
    <property type="term" value="F:ribosomal large subunit binding"/>
    <property type="evidence" value="ECO:0007669"/>
    <property type="project" value="TreeGrafter"/>
</dbReference>
<dbReference type="eggNOG" id="KOG4759">
    <property type="taxonomic scope" value="Eukaryota"/>
</dbReference>
<dbReference type="FunFam" id="1.10.132.20:FF:000001">
    <property type="entry name" value="Ribosome-recycling factor"/>
    <property type="match status" value="1"/>
</dbReference>
<evidence type="ECO:0000256" key="8">
    <source>
        <dbReference type="SAM" id="MobiDB-lite"/>
    </source>
</evidence>
<sequence length="254" mass="27979">MGGHVVAVFANAHTILSSKRGGYNGTALASRSSGSKNSSNFKSKLGNGNTRRRLGGLKSRITTTRASVEEAEEVELDCMDRMEKAMEVMTDNFSTVRTGRANPNMLDRIEVDYYGAMTPLKSLSNTNNLDAQTLVIQPFDKGALKEIEKAIVRSDLGITPSNDGSVIRLVVPPLTAERRKELTKQVSKLGEEGKVALRNVRRDAMTKIKKMKTDKTLGEDEFASFEKKIEDLTTSYVKKTEDAVKAKEKELTTV</sequence>
<feature type="region of interest" description="Disordered" evidence="8">
    <location>
        <begin position="21"/>
        <end position="53"/>
    </location>
</feature>
<dbReference type="EMBL" id="FO082271">
    <property type="protein sequence ID" value="CCO17878.1"/>
    <property type="molecule type" value="Genomic_DNA"/>
</dbReference>
<dbReference type="HAMAP" id="MF_00040">
    <property type="entry name" value="RRF"/>
    <property type="match status" value="1"/>
</dbReference>
<accession>K8F8F4</accession>
<comment type="similarity">
    <text evidence="3">Belongs to the RRF family.</text>
</comment>
<dbReference type="AlphaFoldDB" id="K8F8F4"/>
<dbReference type="SUPFAM" id="SSF55194">
    <property type="entry name" value="Ribosome recycling factor, RRF"/>
    <property type="match status" value="1"/>
</dbReference>
<evidence type="ECO:0000313" key="10">
    <source>
        <dbReference type="EMBL" id="CCO17878.1"/>
    </source>
</evidence>
<evidence type="ECO:0000256" key="4">
    <source>
        <dbReference type="ARBA" id="ARBA00014063"/>
    </source>
</evidence>
<dbReference type="GO" id="GO:0005737">
    <property type="term" value="C:cytoplasm"/>
    <property type="evidence" value="ECO:0007669"/>
    <property type="project" value="UniProtKB-SubCell"/>
</dbReference>
<dbReference type="CDD" id="cd00520">
    <property type="entry name" value="RRF"/>
    <property type="match status" value="1"/>
</dbReference>
<dbReference type="FunFam" id="3.30.1360.40:FF:000001">
    <property type="entry name" value="Ribosome-recycling factor"/>
    <property type="match status" value="1"/>
</dbReference>
<protein>
    <recommendedName>
        <fullName evidence="4">Ribosome-recycling factor, chloroplastic</fullName>
    </recommendedName>
    <alternativeName>
        <fullName evidence="7">Ribosome-releasing factor, chloroplastic</fullName>
    </alternativeName>
</protein>
<dbReference type="KEGG" id="bpg:Bathy08g00760"/>
<reference evidence="10 11" key="1">
    <citation type="submission" date="2011-10" db="EMBL/GenBank/DDBJ databases">
        <authorList>
            <person name="Genoscope - CEA"/>
        </authorList>
    </citation>
    <scope>NUCLEOTIDE SEQUENCE [LARGE SCALE GENOMIC DNA]</scope>
    <source>
        <strain evidence="10 11">RCC 1105</strain>
    </source>
</reference>
<comment type="function">
    <text evidence="1">Responsible for the release of ribosomes from messenger RNA at the termination of chloroplastic protein biosynthesis.</text>
</comment>
<dbReference type="NCBIfam" id="TIGR00496">
    <property type="entry name" value="frr"/>
    <property type="match status" value="1"/>
</dbReference>
<dbReference type="RefSeq" id="XP_007511757.1">
    <property type="nucleotide sequence ID" value="XM_007511695.1"/>
</dbReference>
<comment type="subcellular location">
    <subcellularLocation>
        <location evidence="2">Cytoplasm</location>
    </subcellularLocation>
</comment>
<dbReference type="STRING" id="41875.K8F8F4"/>
<dbReference type="InterPro" id="IPR002661">
    <property type="entry name" value="Ribosome_recyc_fac"/>
</dbReference>
<organism evidence="10 11">
    <name type="scientific">Bathycoccus prasinos</name>
    <dbReference type="NCBI Taxonomy" id="41875"/>
    <lineage>
        <taxon>Eukaryota</taxon>
        <taxon>Viridiplantae</taxon>
        <taxon>Chlorophyta</taxon>
        <taxon>Mamiellophyceae</taxon>
        <taxon>Mamiellales</taxon>
        <taxon>Bathycoccaceae</taxon>
        <taxon>Bathycoccus</taxon>
    </lineage>
</organism>
<dbReference type="PANTHER" id="PTHR20982:SF3">
    <property type="entry name" value="MITOCHONDRIAL RIBOSOME RECYCLING FACTOR PSEUDO 1"/>
    <property type="match status" value="1"/>
</dbReference>
<keyword evidence="5" id="KW-0963">Cytoplasm</keyword>
<dbReference type="Pfam" id="PF01765">
    <property type="entry name" value="RRF"/>
    <property type="match status" value="1"/>
</dbReference>
<proteinExistence type="inferred from homology"/>
<keyword evidence="6" id="KW-0648">Protein biosynthesis</keyword>
<evidence type="ECO:0000313" key="11">
    <source>
        <dbReference type="Proteomes" id="UP000198341"/>
    </source>
</evidence>
<evidence type="ECO:0000256" key="5">
    <source>
        <dbReference type="ARBA" id="ARBA00022490"/>
    </source>
</evidence>
<dbReference type="PANTHER" id="PTHR20982">
    <property type="entry name" value="RIBOSOME RECYCLING FACTOR"/>
    <property type="match status" value="1"/>
</dbReference>
<dbReference type="Proteomes" id="UP000198341">
    <property type="component" value="Chromosome 8"/>
</dbReference>
<name>K8F8F4_9CHLO</name>
<dbReference type="OrthoDB" id="407355at2759"/>
<evidence type="ECO:0000256" key="1">
    <source>
        <dbReference type="ARBA" id="ARBA00002952"/>
    </source>
</evidence>
<dbReference type="InterPro" id="IPR023584">
    <property type="entry name" value="Ribosome_recyc_fac_dom"/>
</dbReference>
<evidence type="ECO:0000256" key="3">
    <source>
        <dbReference type="ARBA" id="ARBA00005912"/>
    </source>
</evidence>
<dbReference type="Gene3D" id="3.30.1360.40">
    <property type="match status" value="1"/>
</dbReference>
<dbReference type="GeneID" id="19014055"/>
<evidence type="ECO:0000256" key="6">
    <source>
        <dbReference type="ARBA" id="ARBA00022917"/>
    </source>
</evidence>
<feature type="domain" description="Ribosome recycling factor" evidence="9">
    <location>
        <begin position="90"/>
        <end position="251"/>
    </location>
</feature>
<dbReference type="GO" id="GO:0006412">
    <property type="term" value="P:translation"/>
    <property type="evidence" value="ECO:0007669"/>
    <property type="project" value="UniProtKB-KW"/>
</dbReference>